<keyword evidence="3" id="KW-1185">Reference proteome</keyword>
<accession>A0ABW1NQH2</accession>
<comment type="caution">
    <text evidence="2">The sequence shown here is derived from an EMBL/GenBank/DDBJ whole genome shotgun (WGS) entry which is preliminary data.</text>
</comment>
<evidence type="ECO:0000256" key="1">
    <source>
        <dbReference type="SAM" id="MobiDB-lite"/>
    </source>
</evidence>
<name>A0ABW1NQH2_9ACTN</name>
<protein>
    <recommendedName>
        <fullName evidence="4">WxL domain-containing protein</fullName>
    </recommendedName>
</protein>
<reference evidence="3" key="1">
    <citation type="journal article" date="2019" name="Int. J. Syst. Evol. Microbiol.">
        <title>The Global Catalogue of Microorganisms (GCM) 10K type strain sequencing project: providing services to taxonomists for standard genome sequencing and annotation.</title>
        <authorList>
            <consortium name="The Broad Institute Genomics Platform"/>
            <consortium name="The Broad Institute Genome Sequencing Center for Infectious Disease"/>
            <person name="Wu L."/>
            <person name="Ma J."/>
        </authorList>
    </citation>
    <scope>NUCLEOTIDE SEQUENCE [LARGE SCALE GENOMIC DNA]</scope>
    <source>
        <strain evidence="3">JCM 30346</strain>
    </source>
</reference>
<feature type="region of interest" description="Disordered" evidence="1">
    <location>
        <begin position="101"/>
        <end position="143"/>
    </location>
</feature>
<dbReference type="RefSeq" id="WP_380759644.1">
    <property type="nucleotide sequence ID" value="NZ_JBHSRF010000062.1"/>
</dbReference>
<evidence type="ECO:0000313" key="3">
    <source>
        <dbReference type="Proteomes" id="UP001596137"/>
    </source>
</evidence>
<dbReference type="Proteomes" id="UP001596137">
    <property type="component" value="Unassembled WGS sequence"/>
</dbReference>
<feature type="compositionally biased region" description="Polar residues" evidence="1">
    <location>
        <begin position="130"/>
        <end position="143"/>
    </location>
</feature>
<sequence>MTSITVTTGVSVDGRTLARNGAVTLDTDTITRPAGVLSISVPGMADLGSAEAGTAGVSGLLGEVTVTDARGDPSTEWTATVSCTDFTTGGATPETIANESVGYSPGSATSTAGEAEFTPGTTGDLGSPRTAFSVSEGTGDNSATWNPTITVTLPDDVVVGTYTAVITHSVT</sequence>
<evidence type="ECO:0008006" key="4">
    <source>
        <dbReference type="Google" id="ProtNLM"/>
    </source>
</evidence>
<evidence type="ECO:0000313" key="2">
    <source>
        <dbReference type="EMBL" id="MFC6085451.1"/>
    </source>
</evidence>
<dbReference type="EMBL" id="JBHSRF010000062">
    <property type="protein sequence ID" value="MFC6085451.1"/>
    <property type="molecule type" value="Genomic_DNA"/>
</dbReference>
<organism evidence="2 3">
    <name type="scientific">Sphaerisporangium aureirubrum</name>
    <dbReference type="NCBI Taxonomy" id="1544736"/>
    <lineage>
        <taxon>Bacteria</taxon>
        <taxon>Bacillati</taxon>
        <taxon>Actinomycetota</taxon>
        <taxon>Actinomycetes</taxon>
        <taxon>Streptosporangiales</taxon>
        <taxon>Streptosporangiaceae</taxon>
        <taxon>Sphaerisporangium</taxon>
    </lineage>
</organism>
<proteinExistence type="predicted"/>
<gene>
    <name evidence="2" type="ORF">ACFP1K_30085</name>
</gene>